<evidence type="ECO:0000256" key="6">
    <source>
        <dbReference type="SAM" id="Phobius"/>
    </source>
</evidence>
<sequence>MGIIQQQTLKGTFYSYLGVLIGFITISVLQPHALTTEQVGLTRILLSFSLLFAQFAALGFNGTARYFPYFRDKEKEHHGYLFLSCLVSGVGMLLFAIGAYVFKDEVIGSDSSSEILFNRYYWCLIPLTFFTLYFNVFELYARVLYNAISGKILREFTKRLFVLIAVLAIYFKLVDFHTFIIIWLFANIVPTFIMLWVLIRDKHFFFKPNFKFIDKPLRSKLVNISFFFILAGSASILVDNIDVYIVNLKLGLSDTGIYAIASYFATLISLPARSLYGISGVIITDAWKDNDLDTIKSIYKKSCITQIITSLFLFIMIWANIDNIFHLLPAKYASGRYVIFFIGLGYLIDSAAGVNNVIISGSKYFRFDFYSYLVLIVIVVISNLIFIPLYGITGTAIASGMSLLIFNLFRFVFLLIVYKMQPFTIQSAYTLLMGVSIYFLSVWIVPHFDNFIVDLLVRSAFITILYGGCTYLFNLSDDITYLLKGYANKLLPPK</sequence>
<dbReference type="eggNOG" id="COG2244">
    <property type="taxonomic scope" value="Bacteria"/>
</dbReference>
<keyword evidence="2" id="KW-1003">Cell membrane</keyword>
<dbReference type="Pfam" id="PF01943">
    <property type="entry name" value="Polysacc_synt"/>
    <property type="match status" value="1"/>
</dbReference>
<proteinExistence type="predicted"/>
<feature type="transmembrane region" description="Helical" evidence="6">
    <location>
        <begin position="80"/>
        <end position="101"/>
    </location>
</feature>
<evidence type="ECO:0000313" key="7">
    <source>
        <dbReference type="EMBL" id="EHQ27844.1"/>
    </source>
</evidence>
<protein>
    <submittedName>
        <fullName evidence="7">Multi antimicrobial extrusion protein MatE</fullName>
    </submittedName>
</protein>
<dbReference type="AlphaFoldDB" id="H1Y002"/>
<feature type="transmembrane region" description="Helical" evidence="6">
    <location>
        <begin position="12"/>
        <end position="29"/>
    </location>
</feature>
<keyword evidence="4 6" id="KW-1133">Transmembrane helix</keyword>
<evidence type="ECO:0000256" key="5">
    <source>
        <dbReference type="ARBA" id="ARBA00023136"/>
    </source>
</evidence>
<feature type="transmembrane region" description="Helical" evidence="6">
    <location>
        <begin position="396"/>
        <end position="416"/>
    </location>
</feature>
<keyword evidence="3 6" id="KW-0812">Transmembrane</keyword>
<comment type="subcellular location">
    <subcellularLocation>
        <location evidence="1">Cell membrane</location>
        <topology evidence="1">Multi-pass membrane protein</topology>
    </subcellularLocation>
</comment>
<reference evidence="7" key="1">
    <citation type="submission" date="2011-09" db="EMBL/GenBank/DDBJ databases">
        <title>The permanent draft genome of Mucilaginibacter paludis DSM 18603.</title>
        <authorList>
            <consortium name="US DOE Joint Genome Institute (JGI-PGF)"/>
            <person name="Lucas S."/>
            <person name="Han J."/>
            <person name="Lapidus A."/>
            <person name="Bruce D."/>
            <person name="Goodwin L."/>
            <person name="Pitluck S."/>
            <person name="Peters L."/>
            <person name="Kyrpides N."/>
            <person name="Mavromatis K."/>
            <person name="Ivanova N."/>
            <person name="Mikhailova N."/>
            <person name="Held B."/>
            <person name="Detter J.C."/>
            <person name="Tapia R."/>
            <person name="Han C."/>
            <person name="Land M."/>
            <person name="Hauser L."/>
            <person name="Markowitz V."/>
            <person name="Cheng J.-F."/>
            <person name="Hugenholtz P."/>
            <person name="Woyke T."/>
            <person name="Wu D."/>
            <person name="Tindall B."/>
            <person name="Brambilla E."/>
            <person name="Klenk H.-P."/>
            <person name="Eisen J.A."/>
        </authorList>
    </citation>
    <scope>NUCLEOTIDE SEQUENCE [LARGE SCALE GENOMIC DNA]</scope>
    <source>
        <strain evidence="7">DSM 18603</strain>
    </source>
</reference>
<evidence type="ECO:0000256" key="3">
    <source>
        <dbReference type="ARBA" id="ARBA00022692"/>
    </source>
</evidence>
<evidence type="ECO:0000256" key="4">
    <source>
        <dbReference type="ARBA" id="ARBA00022989"/>
    </source>
</evidence>
<dbReference type="InterPro" id="IPR050833">
    <property type="entry name" value="Poly_Biosynth_Transport"/>
</dbReference>
<keyword evidence="5 6" id="KW-0472">Membrane</keyword>
<accession>H1Y002</accession>
<gene>
    <name evidence="7" type="ORF">Mucpa_3746</name>
</gene>
<feature type="transmembrane region" description="Helical" evidence="6">
    <location>
        <begin position="258"/>
        <end position="283"/>
    </location>
</feature>
<feature type="transmembrane region" description="Helical" evidence="6">
    <location>
        <begin position="180"/>
        <end position="199"/>
    </location>
</feature>
<dbReference type="HOGENOM" id="CLU_041533_1_0_10"/>
<feature type="transmembrane region" description="Helical" evidence="6">
    <location>
        <begin position="303"/>
        <end position="321"/>
    </location>
</feature>
<feature type="transmembrane region" description="Helical" evidence="6">
    <location>
        <begin position="428"/>
        <end position="445"/>
    </location>
</feature>
<dbReference type="RefSeq" id="WP_008508443.1">
    <property type="nucleotide sequence ID" value="NZ_CM001403.1"/>
</dbReference>
<organism evidence="7 8">
    <name type="scientific">Mucilaginibacter paludis DSM 18603</name>
    <dbReference type="NCBI Taxonomy" id="714943"/>
    <lineage>
        <taxon>Bacteria</taxon>
        <taxon>Pseudomonadati</taxon>
        <taxon>Bacteroidota</taxon>
        <taxon>Sphingobacteriia</taxon>
        <taxon>Sphingobacteriales</taxon>
        <taxon>Sphingobacteriaceae</taxon>
        <taxon>Mucilaginibacter</taxon>
    </lineage>
</organism>
<feature type="transmembrane region" description="Helical" evidence="6">
    <location>
        <begin position="337"/>
        <end position="358"/>
    </location>
</feature>
<feature type="transmembrane region" description="Helical" evidence="6">
    <location>
        <begin position="121"/>
        <end position="144"/>
    </location>
</feature>
<evidence type="ECO:0000256" key="1">
    <source>
        <dbReference type="ARBA" id="ARBA00004651"/>
    </source>
</evidence>
<dbReference type="GO" id="GO:0005886">
    <property type="term" value="C:plasma membrane"/>
    <property type="evidence" value="ECO:0007669"/>
    <property type="project" value="UniProtKB-SubCell"/>
</dbReference>
<dbReference type="PANTHER" id="PTHR30250:SF11">
    <property type="entry name" value="O-ANTIGEN TRANSPORTER-RELATED"/>
    <property type="match status" value="1"/>
</dbReference>
<dbReference type="STRING" id="714943.Mucpa_3746"/>
<feature type="transmembrane region" description="Helical" evidence="6">
    <location>
        <begin position="220"/>
        <end position="238"/>
    </location>
</feature>
<feature type="transmembrane region" description="Helical" evidence="6">
    <location>
        <begin position="451"/>
        <end position="473"/>
    </location>
</feature>
<dbReference type="EMBL" id="CM001403">
    <property type="protein sequence ID" value="EHQ27844.1"/>
    <property type="molecule type" value="Genomic_DNA"/>
</dbReference>
<evidence type="ECO:0000313" key="8">
    <source>
        <dbReference type="Proteomes" id="UP000002774"/>
    </source>
</evidence>
<feature type="transmembrane region" description="Helical" evidence="6">
    <location>
        <begin position="156"/>
        <end position="174"/>
    </location>
</feature>
<dbReference type="OrthoDB" id="88014at2"/>
<name>H1Y002_9SPHI</name>
<dbReference type="Proteomes" id="UP000002774">
    <property type="component" value="Chromosome"/>
</dbReference>
<evidence type="ECO:0000256" key="2">
    <source>
        <dbReference type="ARBA" id="ARBA00022475"/>
    </source>
</evidence>
<dbReference type="PANTHER" id="PTHR30250">
    <property type="entry name" value="PST FAMILY PREDICTED COLANIC ACID TRANSPORTER"/>
    <property type="match status" value="1"/>
</dbReference>
<feature type="transmembrane region" description="Helical" evidence="6">
    <location>
        <begin position="41"/>
        <end position="60"/>
    </location>
</feature>
<feature type="transmembrane region" description="Helical" evidence="6">
    <location>
        <begin position="370"/>
        <end position="390"/>
    </location>
</feature>
<dbReference type="InterPro" id="IPR002797">
    <property type="entry name" value="Polysacc_synth"/>
</dbReference>
<keyword evidence="8" id="KW-1185">Reference proteome</keyword>